<dbReference type="PROSITE" id="PS50112">
    <property type="entry name" value="PAS"/>
    <property type="match status" value="1"/>
</dbReference>
<dbReference type="Proteomes" id="UP000180088">
    <property type="component" value="Unassembled WGS sequence"/>
</dbReference>
<dbReference type="SMART" id="SM00091">
    <property type="entry name" value="PAS"/>
    <property type="match status" value="1"/>
</dbReference>
<dbReference type="InterPro" id="IPR013767">
    <property type="entry name" value="PAS_fold"/>
</dbReference>
<dbReference type="InterPro" id="IPR000014">
    <property type="entry name" value="PAS"/>
</dbReference>
<dbReference type="Pfam" id="PF00989">
    <property type="entry name" value="PAS"/>
    <property type="match status" value="1"/>
</dbReference>
<dbReference type="AlphaFoldDB" id="A0A1S1X4H5"/>
<protein>
    <recommendedName>
        <fullName evidence="1">PAS domain-containing protein</fullName>
    </recommendedName>
</protein>
<evidence type="ECO:0000313" key="3">
    <source>
        <dbReference type="Proteomes" id="UP000180088"/>
    </source>
</evidence>
<dbReference type="CDD" id="cd00130">
    <property type="entry name" value="PAS"/>
    <property type="match status" value="1"/>
</dbReference>
<dbReference type="NCBIfam" id="TIGR00229">
    <property type="entry name" value="sensory_box"/>
    <property type="match status" value="1"/>
</dbReference>
<gene>
    <name evidence="2" type="ORF">BI347_13425</name>
</gene>
<evidence type="ECO:0000313" key="2">
    <source>
        <dbReference type="EMBL" id="OHX14391.1"/>
    </source>
</evidence>
<reference evidence="2 3" key="1">
    <citation type="submission" date="2016-09" db="EMBL/GenBank/DDBJ databases">
        <title>Chromobacterium muskegensis sp. nov., an insecticidal bacterium isolated from Sphagnum bogs.</title>
        <authorList>
            <person name="Sparks M.E."/>
            <person name="Blackburn M.B."/>
            <person name="Gundersen-Rindal D.E."/>
            <person name="Mitchell A."/>
            <person name="Farrar R."/>
            <person name="Kuhar D."/>
        </authorList>
    </citation>
    <scope>NUCLEOTIDE SEQUENCE [LARGE SCALE GENOMIC DNA]</scope>
    <source>
        <strain evidence="2 3">37-2</strain>
    </source>
</reference>
<proteinExistence type="predicted"/>
<feature type="domain" description="PAS" evidence="1">
    <location>
        <begin position="28"/>
        <end position="98"/>
    </location>
</feature>
<accession>A0A1S1X4H5</accession>
<dbReference type="SUPFAM" id="SSF55785">
    <property type="entry name" value="PYP-like sensor domain (PAS domain)"/>
    <property type="match status" value="1"/>
</dbReference>
<dbReference type="STRING" id="1903179.BI347_13425"/>
<dbReference type="Gene3D" id="3.30.450.20">
    <property type="entry name" value="PAS domain"/>
    <property type="match status" value="1"/>
</dbReference>
<sequence length="159" mass="17806">MHELLVHKIELEAQIIELQNNNALVEFMRDQYADLYEAAAAGFISTDSKGIITEINKPACDILGADKINLIGMSVNRLISGADQKRWLLFFESALYAKEHAGKSIILALNSPRPSPRMVHVDCERKYLVGTGVALRLILTDYDKIKHAEAEMLSHSIEQ</sequence>
<dbReference type="InterPro" id="IPR035965">
    <property type="entry name" value="PAS-like_dom_sf"/>
</dbReference>
<comment type="caution">
    <text evidence="2">The sequence shown here is derived from an EMBL/GenBank/DDBJ whole genome shotgun (WGS) entry which is preliminary data.</text>
</comment>
<name>A0A1S1X4H5_9NEIS</name>
<evidence type="ECO:0000259" key="1">
    <source>
        <dbReference type="PROSITE" id="PS50112"/>
    </source>
</evidence>
<dbReference type="GO" id="GO:0006355">
    <property type="term" value="P:regulation of DNA-templated transcription"/>
    <property type="evidence" value="ECO:0007669"/>
    <property type="project" value="InterPro"/>
</dbReference>
<dbReference type="EMBL" id="MKCS01000001">
    <property type="protein sequence ID" value="OHX14391.1"/>
    <property type="molecule type" value="Genomic_DNA"/>
</dbReference>
<organism evidence="2 3">
    <name type="scientific">Chromobacterium sphagni</name>
    <dbReference type="NCBI Taxonomy" id="1903179"/>
    <lineage>
        <taxon>Bacteria</taxon>
        <taxon>Pseudomonadati</taxon>
        <taxon>Pseudomonadota</taxon>
        <taxon>Betaproteobacteria</taxon>
        <taxon>Neisseriales</taxon>
        <taxon>Chromobacteriaceae</taxon>
        <taxon>Chromobacterium</taxon>
    </lineage>
</organism>